<dbReference type="GO" id="GO:0050044">
    <property type="term" value="F:galactose-6-phosphate isomerase activity"/>
    <property type="evidence" value="ECO:0007669"/>
    <property type="project" value="UniProtKB-EC"/>
</dbReference>
<reference evidence="1" key="1">
    <citation type="submission" date="2019-08" db="EMBL/GenBank/DDBJ databases">
        <authorList>
            <person name="Kucharzyk K."/>
            <person name="Murdoch R.W."/>
            <person name="Higgins S."/>
            <person name="Loffler F."/>
        </authorList>
    </citation>
    <scope>NUCLEOTIDE SEQUENCE</scope>
</reference>
<dbReference type="GO" id="GO:0005975">
    <property type="term" value="P:carbohydrate metabolic process"/>
    <property type="evidence" value="ECO:0007669"/>
    <property type="project" value="InterPro"/>
</dbReference>
<accession>A0A645GMQ3</accession>
<protein>
    <submittedName>
        <fullName evidence="1">Galactose-6-phosphate isomerase subunit LacB</fullName>
        <ecNumber evidence="1">5.3.1.26</ecNumber>
    </submittedName>
</protein>
<dbReference type="AlphaFoldDB" id="A0A645GMQ3"/>
<dbReference type="InterPro" id="IPR036569">
    <property type="entry name" value="RpiB_LacA_LacB_sf"/>
</dbReference>
<sequence length="108" mass="11509">MARAIRSGAADRGILFCGTGMGVAIVANKFKGVRAAVVESELAAAKCRIINDANVLALGGMFVSEFVALLAVDRFLELAHTEGTDPELAAFLRRADAEIKKLEAENFR</sequence>
<name>A0A645GMQ3_9ZZZZ</name>
<dbReference type="InterPro" id="IPR003500">
    <property type="entry name" value="RpiB_LacA_LacB"/>
</dbReference>
<dbReference type="SUPFAM" id="SSF89623">
    <property type="entry name" value="Ribose/Galactose isomerase RpiB/AlsB"/>
    <property type="match status" value="1"/>
</dbReference>
<organism evidence="1">
    <name type="scientific">bioreactor metagenome</name>
    <dbReference type="NCBI Taxonomy" id="1076179"/>
    <lineage>
        <taxon>unclassified sequences</taxon>
        <taxon>metagenomes</taxon>
        <taxon>ecological metagenomes</taxon>
    </lineage>
</organism>
<dbReference type="Gene3D" id="3.40.1400.10">
    <property type="entry name" value="Sugar-phosphate isomerase, RpiB/LacA/LacB"/>
    <property type="match status" value="1"/>
</dbReference>
<dbReference type="PANTHER" id="PTHR30345:SF0">
    <property type="entry name" value="DNA DAMAGE-REPAIR_TOLERATION PROTEIN DRT102"/>
    <property type="match status" value="1"/>
</dbReference>
<evidence type="ECO:0000313" key="1">
    <source>
        <dbReference type="EMBL" id="MPN27460.1"/>
    </source>
</evidence>
<comment type="caution">
    <text evidence="1">The sequence shown here is derived from an EMBL/GenBank/DDBJ whole genome shotgun (WGS) entry which is preliminary data.</text>
</comment>
<dbReference type="Pfam" id="PF02502">
    <property type="entry name" value="LacAB_rpiB"/>
    <property type="match status" value="1"/>
</dbReference>
<proteinExistence type="predicted"/>
<dbReference type="EMBL" id="VSSQ01077369">
    <property type="protein sequence ID" value="MPN27460.1"/>
    <property type="molecule type" value="Genomic_DNA"/>
</dbReference>
<dbReference type="EC" id="5.3.1.26" evidence="1"/>
<dbReference type="PANTHER" id="PTHR30345">
    <property type="entry name" value="RIBOSE-5-PHOSPHATE ISOMERASE B"/>
    <property type="match status" value="1"/>
</dbReference>
<keyword evidence="1" id="KW-0413">Isomerase</keyword>
<gene>
    <name evidence="1" type="primary">lacB_2</name>
    <name evidence="1" type="ORF">SDC9_174893</name>
</gene>